<keyword evidence="1" id="KW-1133">Transmembrane helix</keyword>
<dbReference type="AlphaFoldDB" id="A0A382FKA7"/>
<evidence type="ECO:0000256" key="1">
    <source>
        <dbReference type="SAM" id="Phobius"/>
    </source>
</evidence>
<sequence length="386" mass="43443">MSRRGKNNQTGSTLHFCSNKALMLQSFFSSIRSFILVTTLLIWVPVIGAPDIVLAQETSDFAGMEEALSGFDEEDSGIEDALSGFDEEESAEDEEDILSGFDEENSFKHTEETEALIEKEDWSSFYGYTGISLSYSFVREPPEDNSNSDWSGLTKTRPFFSLTWDTKLGNNWKSRISAKAFYDFAYGLKERDAFTSEVLNELEKEAELREFYLEGSPFGSLDIRLGSQIVAWGTADSLRVVDVLNPTDNREYGMTDLEDVRIPLHMTKLDYYFGDFKLQAVAVHQIKFNKSAPPGSDYNSTTTEIKVVVPESNAENTEYGFALTGTFSGWDASFHWAQYFDDEAYILITDMTFVPGVGLVPTLEYRHSRLTMSGVALSIPSGNYIW</sequence>
<evidence type="ECO:0000313" key="2">
    <source>
        <dbReference type="EMBL" id="SVB62411.1"/>
    </source>
</evidence>
<keyword evidence="1" id="KW-0472">Membrane</keyword>
<organism evidence="2">
    <name type="scientific">marine metagenome</name>
    <dbReference type="NCBI Taxonomy" id="408172"/>
    <lineage>
        <taxon>unclassified sequences</taxon>
        <taxon>metagenomes</taxon>
        <taxon>ecological metagenomes</taxon>
    </lineage>
</organism>
<name>A0A382FKA7_9ZZZZ</name>
<feature type="transmembrane region" description="Helical" evidence="1">
    <location>
        <begin position="21"/>
        <end position="44"/>
    </location>
</feature>
<dbReference type="Pfam" id="PF06980">
    <property type="entry name" value="DUF1302"/>
    <property type="match status" value="1"/>
</dbReference>
<accession>A0A382FKA7</accession>
<feature type="non-terminal residue" evidence="2">
    <location>
        <position position="386"/>
    </location>
</feature>
<keyword evidence="1" id="KW-0812">Transmembrane</keyword>
<gene>
    <name evidence="2" type="ORF">METZ01_LOCUS215265</name>
</gene>
<dbReference type="EMBL" id="UINC01049984">
    <property type="protein sequence ID" value="SVB62411.1"/>
    <property type="molecule type" value="Genomic_DNA"/>
</dbReference>
<proteinExistence type="predicted"/>
<protein>
    <submittedName>
        <fullName evidence="2">Uncharacterized protein</fullName>
    </submittedName>
</protein>
<dbReference type="InterPro" id="IPR010727">
    <property type="entry name" value="DUF1302"/>
</dbReference>
<reference evidence="2" key="1">
    <citation type="submission" date="2018-05" db="EMBL/GenBank/DDBJ databases">
        <authorList>
            <person name="Lanie J.A."/>
            <person name="Ng W.-L."/>
            <person name="Kazmierczak K.M."/>
            <person name="Andrzejewski T.M."/>
            <person name="Davidsen T.M."/>
            <person name="Wayne K.J."/>
            <person name="Tettelin H."/>
            <person name="Glass J.I."/>
            <person name="Rusch D."/>
            <person name="Podicherti R."/>
            <person name="Tsui H.-C.T."/>
            <person name="Winkler M.E."/>
        </authorList>
    </citation>
    <scope>NUCLEOTIDE SEQUENCE</scope>
</reference>